<feature type="non-terminal residue" evidence="1">
    <location>
        <position position="1"/>
    </location>
</feature>
<evidence type="ECO:0000313" key="2">
    <source>
        <dbReference type="Proteomes" id="UP000034563"/>
    </source>
</evidence>
<proteinExistence type="predicted"/>
<dbReference type="Proteomes" id="UP000034563">
    <property type="component" value="Unassembled WGS sequence"/>
</dbReference>
<accession>A0A0G1DYK0</accession>
<dbReference type="AlphaFoldDB" id="A0A0G1DYK0"/>
<comment type="caution">
    <text evidence="1">The sequence shown here is derived from an EMBL/GenBank/DDBJ whole genome shotgun (WGS) entry which is preliminary data.</text>
</comment>
<gene>
    <name evidence="1" type="ORF">UV48_C0004G0001</name>
</gene>
<organism evidence="1 2">
    <name type="scientific">Candidatus Azambacteria bacterium GW2011_GWA2_42_9</name>
    <dbReference type="NCBI Taxonomy" id="1618613"/>
    <lineage>
        <taxon>Bacteria</taxon>
        <taxon>Candidatus Azamiibacteriota</taxon>
    </lineage>
</organism>
<protein>
    <submittedName>
        <fullName evidence="1">Parallel beta-helix repeat protein</fullName>
    </submittedName>
</protein>
<reference evidence="1 2" key="1">
    <citation type="journal article" date="2015" name="Nature">
        <title>rRNA introns, odd ribosomes, and small enigmatic genomes across a large radiation of phyla.</title>
        <authorList>
            <person name="Brown C.T."/>
            <person name="Hug L.A."/>
            <person name="Thomas B.C."/>
            <person name="Sharon I."/>
            <person name="Castelle C.J."/>
            <person name="Singh A."/>
            <person name="Wilkins M.J."/>
            <person name="Williams K.H."/>
            <person name="Banfield J.F."/>
        </authorList>
    </citation>
    <scope>NUCLEOTIDE SEQUENCE [LARGE SCALE GENOMIC DNA]</scope>
</reference>
<name>A0A0G1DYK0_9BACT</name>
<sequence length="248" mass="26137">CGISVDSLVNGDGTTDGGCAGSSGYFPAVATTTPQIRNNQFIRNRFVAVETRNGATPILDSNIFTDNGYPVRIESSYPSIINSQLANSTTSPNILNGIAIDGYTHFRKNFTLKKDLPYILETNGPALSPYVDSGAILTLELGTILKTNNTNSTLFVYGSLIASTTPDNPIVFTSLKDDARGGDTNGDGSLTSPQDNDWANIKFLSGSVGTFVNTIFSYGGFGYVGPEVSATSTAPMFSIDSGAIVVIQ</sequence>
<evidence type="ECO:0000313" key="1">
    <source>
        <dbReference type="EMBL" id="KKS75921.1"/>
    </source>
</evidence>
<dbReference type="EMBL" id="LCEQ01000004">
    <property type="protein sequence ID" value="KKS75921.1"/>
    <property type="molecule type" value="Genomic_DNA"/>
</dbReference>